<name>A0A0B6ZGQ0_9EUPU</name>
<dbReference type="AlphaFoldDB" id="A0A0B6ZGQ0"/>
<dbReference type="InterPro" id="IPR026091">
    <property type="entry name" value="HPS4"/>
</dbReference>
<dbReference type="PANTHER" id="PTHR14407:SF9">
    <property type="entry name" value="BLOC-3 COMPLEX MEMBER HPS4"/>
    <property type="match status" value="1"/>
</dbReference>
<proteinExistence type="predicted"/>
<accession>A0A0B6ZGQ0</accession>
<dbReference type="GO" id="GO:0006605">
    <property type="term" value="P:protein targeting"/>
    <property type="evidence" value="ECO:0007669"/>
    <property type="project" value="TreeGrafter"/>
</dbReference>
<organism evidence="2">
    <name type="scientific">Arion vulgaris</name>
    <dbReference type="NCBI Taxonomy" id="1028688"/>
    <lineage>
        <taxon>Eukaryota</taxon>
        <taxon>Metazoa</taxon>
        <taxon>Spiralia</taxon>
        <taxon>Lophotrochozoa</taxon>
        <taxon>Mollusca</taxon>
        <taxon>Gastropoda</taxon>
        <taxon>Heterobranchia</taxon>
        <taxon>Euthyneura</taxon>
        <taxon>Panpulmonata</taxon>
        <taxon>Eupulmonata</taxon>
        <taxon>Stylommatophora</taxon>
        <taxon>Helicina</taxon>
        <taxon>Arionoidea</taxon>
        <taxon>Arionidae</taxon>
        <taxon>Arion</taxon>
    </lineage>
</organism>
<dbReference type="GO" id="GO:0031085">
    <property type="term" value="C:BLOC-3 complex"/>
    <property type="evidence" value="ECO:0007669"/>
    <property type="project" value="TreeGrafter"/>
</dbReference>
<dbReference type="GO" id="GO:0005765">
    <property type="term" value="C:lysosomal membrane"/>
    <property type="evidence" value="ECO:0007669"/>
    <property type="project" value="TreeGrafter"/>
</dbReference>
<reference evidence="2" key="1">
    <citation type="submission" date="2014-12" db="EMBL/GenBank/DDBJ databases">
        <title>Insight into the proteome of Arion vulgaris.</title>
        <authorList>
            <person name="Aradska J."/>
            <person name="Bulat T."/>
            <person name="Smidak R."/>
            <person name="Sarate P."/>
            <person name="Gangsoo J."/>
            <person name="Sialana F."/>
            <person name="Bilban M."/>
            <person name="Lubec G."/>
        </authorList>
    </citation>
    <scope>NUCLEOTIDE SEQUENCE</scope>
    <source>
        <tissue evidence="2">Skin</tissue>
    </source>
</reference>
<feature type="compositionally biased region" description="Polar residues" evidence="1">
    <location>
        <begin position="1"/>
        <end position="16"/>
    </location>
</feature>
<feature type="non-terminal residue" evidence="2">
    <location>
        <position position="100"/>
    </location>
</feature>
<feature type="non-terminal residue" evidence="2">
    <location>
        <position position="1"/>
    </location>
</feature>
<protein>
    <submittedName>
        <fullName evidence="2">Uncharacterized protein</fullName>
    </submittedName>
</protein>
<gene>
    <name evidence="2" type="primary">ORF61073</name>
</gene>
<dbReference type="GO" id="GO:0031267">
    <property type="term" value="F:small GTPase binding"/>
    <property type="evidence" value="ECO:0007669"/>
    <property type="project" value="TreeGrafter"/>
</dbReference>
<feature type="region of interest" description="Disordered" evidence="1">
    <location>
        <begin position="1"/>
        <end position="46"/>
    </location>
</feature>
<dbReference type="GO" id="GO:0005085">
    <property type="term" value="F:guanyl-nucleotide exchange factor activity"/>
    <property type="evidence" value="ECO:0007669"/>
    <property type="project" value="TreeGrafter"/>
</dbReference>
<feature type="compositionally biased region" description="Basic and acidic residues" evidence="1">
    <location>
        <begin position="17"/>
        <end position="31"/>
    </location>
</feature>
<evidence type="ECO:0000313" key="2">
    <source>
        <dbReference type="EMBL" id="CEK67026.1"/>
    </source>
</evidence>
<evidence type="ECO:0000256" key="1">
    <source>
        <dbReference type="SAM" id="MobiDB-lite"/>
    </source>
</evidence>
<dbReference type="PANTHER" id="PTHR14407">
    <property type="entry name" value="HERMANSKY-PUDLAK SYNDROME 4 PROTEIN LIGHT-EAR PROTEIN-RELATED"/>
    <property type="match status" value="1"/>
</dbReference>
<sequence length="100" mass="11336">DSAQKIFENNQNTKMTTDAESRSASDRRSKDSSTSPSEWDPQKDGLHEMTLYAQGHSDTLLLLLVSRSVKCNKVYISSLWKSCLSHLAELDFQVKDAERQ</sequence>
<dbReference type="GO" id="GO:0031410">
    <property type="term" value="C:cytoplasmic vesicle"/>
    <property type="evidence" value="ECO:0007669"/>
    <property type="project" value="TreeGrafter"/>
</dbReference>
<dbReference type="EMBL" id="HACG01020161">
    <property type="protein sequence ID" value="CEK67026.1"/>
    <property type="molecule type" value="Transcribed_RNA"/>
</dbReference>